<proteinExistence type="predicted"/>
<organism evidence="2 3">
    <name type="scientific">Nakamurella aerolata</name>
    <dbReference type="NCBI Taxonomy" id="1656892"/>
    <lineage>
        <taxon>Bacteria</taxon>
        <taxon>Bacillati</taxon>
        <taxon>Actinomycetota</taxon>
        <taxon>Actinomycetes</taxon>
        <taxon>Nakamurellales</taxon>
        <taxon>Nakamurellaceae</taxon>
        <taxon>Nakamurella</taxon>
    </lineage>
</organism>
<sequence length="141" mass="13993">MAALLLLLAVLAAVTGWRGRAGTLRRSGRLGVHTEASELTDNAFALANRVAAPILLAAAAVFGLGGVLVLALRLPTAATLVVFAVALVGGMLLLRSAAALGQRAAASLPRPLTKQDRPAGCDGCACGAGGCAVKALKQGAN</sequence>
<keyword evidence="1" id="KW-0812">Transmembrane</keyword>
<evidence type="ECO:0000313" key="2">
    <source>
        <dbReference type="EMBL" id="NNG36798.1"/>
    </source>
</evidence>
<keyword evidence="3" id="KW-1185">Reference proteome</keyword>
<keyword evidence="1" id="KW-0472">Membrane</keyword>
<feature type="transmembrane region" description="Helical" evidence="1">
    <location>
        <begin position="50"/>
        <end position="72"/>
    </location>
</feature>
<dbReference type="Proteomes" id="UP000562984">
    <property type="component" value="Unassembled WGS sequence"/>
</dbReference>
<name>A0A849ACC7_9ACTN</name>
<gene>
    <name evidence="2" type="ORF">HKD39_13960</name>
</gene>
<protein>
    <recommendedName>
        <fullName evidence="4">SdpI/YhfL family protein</fullName>
    </recommendedName>
</protein>
<evidence type="ECO:0000313" key="3">
    <source>
        <dbReference type="Proteomes" id="UP000562984"/>
    </source>
</evidence>
<accession>A0A849ACC7</accession>
<evidence type="ECO:0000256" key="1">
    <source>
        <dbReference type="SAM" id="Phobius"/>
    </source>
</evidence>
<keyword evidence="1" id="KW-1133">Transmembrane helix</keyword>
<comment type="caution">
    <text evidence="2">The sequence shown here is derived from an EMBL/GenBank/DDBJ whole genome shotgun (WGS) entry which is preliminary data.</text>
</comment>
<feature type="transmembrane region" description="Helical" evidence="1">
    <location>
        <begin position="79"/>
        <end position="100"/>
    </location>
</feature>
<reference evidence="2 3" key="1">
    <citation type="submission" date="2020-05" db="EMBL/GenBank/DDBJ databases">
        <title>Nakamurella sp. DB0629 isolated from air conditioner.</title>
        <authorList>
            <person name="Kim D.H."/>
            <person name="Kim D.-U."/>
        </authorList>
    </citation>
    <scope>NUCLEOTIDE SEQUENCE [LARGE SCALE GENOMIC DNA]</scope>
    <source>
        <strain evidence="2 3">DB0629</strain>
    </source>
</reference>
<dbReference type="AlphaFoldDB" id="A0A849ACC7"/>
<evidence type="ECO:0008006" key="4">
    <source>
        <dbReference type="Google" id="ProtNLM"/>
    </source>
</evidence>
<dbReference type="EMBL" id="JABEND010000008">
    <property type="protein sequence ID" value="NNG36798.1"/>
    <property type="molecule type" value="Genomic_DNA"/>
</dbReference>